<keyword evidence="2" id="KW-1185">Reference proteome</keyword>
<accession>A0AAN8TM40</accession>
<name>A0AAN8TM40_SOLBU</name>
<protein>
    <submittedName>
        <fullName evidence="1">Uncharacterized protein</fullName>
    </submittedName>
</protein>
<comment type="caution">
    <text evidence="1">The sequence shown here is derived from an EMBL/GenBank/DDBJ whole genome shotgun (WGS) entry which is preliminary data.</text>
</comment>
<proteinExistence type="predicted"/>
<dbReference type="InterPro" id="IPR053098">
    <property type="entry name" value="Petuviruses_polyprotein"/>
</dbReference>
<dbReference type="PANTHER" id="PTHR48435:SF1">
    <property type="entry name" value="POLYPROTEIN"/>
    <property type="match status" value="1"/>
</dbReference>
<reference evidence="1 2" key="1">
    <citation type="submission" date="2024-02" db="EMBL/GenBank/DDBJ databases">
        <title>de novo genome assembly of Solanum bulbocastanum strain 11H21.</title>
        <authorList>
            <person name="Hosaka A.J."/>
        </authorList>
    </citation>
    <scope>NUCLEOTIDE SEQUENCE [LARGE SCALE GENOMIC DNA]</scope>
    <source>
        <tissue evidence="1">Young leaves</tissue>
    </source>
</reference>
<sequence>MQICSLVKQNPKGVNEYVAAVKPDQHPILAKQEEQFITLQMPKDFPLQWKSLGFSHIHFGAFIVALTYHGRKCQPVVARTAFVTIFPNFNISLQDPYLTEVLKILVQILGAPQARDAIQATLHYQLAWRVQNHAMDLSLLGCQNALFLSVESTNGTTQCTQIPRQICRDELFKVRFDTWVTNYEKLRGHPQPLQSTEPTFSKKSDNKVAICFDHSHLKIVHKTAFSIHMYQPLDSLRHIPWDINSDCTECEEDYYKSEDDDEGDYDEYSYDIAKWDEEEYQFLVSHKPQD</sequence>
<dbReference type="AlphaFoldDB" id="A0AAN8TM40"/>
<dbReference type="Proteomes" id="UP001371456">
    <property type="component" value="Unassembled WGS sequence"/>
</dbReference>
<gene>
    <name evidence="1" type="ORF">RDI58_014816</name>
</gene>
<evidence type="ECO:0000313" key="2">
    <source>
        <dbReference type="Proteomes" id="UP001371456"/>
    </source>
</evidence>
<dbReference type="EMBL" id="JBANQN010000006">
    <property type="protein sequence ID" value="KAK6786291.1"/>
    <property type="molecule type" value="Genomic_DNA"/>
</dbReference>
<organism evidence="1 2">
    <name type="scientific">Solanum bulbocastanum</name>
    <name type="common">Wild potato</name>
    <dbReference type="NCBI Taxonomy" id="147425"/>
    <lineage>
        <taxon>Eukaryota</taxon>
        <taxon>Viridiplantae</taxon>
        <taxon>Streptophyta</taxon>
        <taxon>Embryophyta</taxon>
        <taxon>Tracheophyta</taxon>
        <taxon>Spermatophyta</taxon>
        <taxon>Magnoliopsida</taxon>
        <taxon>eudicotyledons</taxon>
        <taxon>Gunneridae</taxon>
        <taxon>Pentapetalae</taxon>
        <taxon>asterids</taxon>
        <taxon>lamiids</taxon>
        <taxon>Solanales</taxon>
        <taxon>Solanaceae</taxon>
        <taxon>Solanoideae</taxon>
        <taxon>Solaneae</taxon>
        <taxon>Solanum</taxon>
    </lineage>
</organism>
<dbReference type="PANTHER" id="PTHR48435">
    <property type="entry name" value="POLYPROTEIN"/>
    <property type="match status" value="1"/>
</dbReference>
<evidence type="ECO:0000313" key="1">
    <source>
        <dbReference type="EMBL" id="KAK6786291.1"/>
    </source>
</evidence>